<gene>
    <name evidence="3" type="ORF">GXW78_26455</name>
</gene>
<protein>
    <submittedName>
        <fullName evidence="3">DUF3592 domain-containing protein</fullName>
    </submittedName>
</protein>
<feature type="domain" description="DUF3592" evidence="2">
    <location>
        <begin position="188"/>
        <end position="257"/>
    </location>
</feature>
<evidence type="ECO:0000313" key="4">
    <source>
        <dbReference type="Proteomes" id="UP000698752"/>
    </source>
</evidence>
<comment type="caution">
    <text evidence="3">The sequence shown here is derived from an EMBL/GenBank/DDBJ whole genome shotgun (WGS) entry which is preliminary data.</text>
</comment>
<reference evidence="4" key="1">
    <citation type="journal article" date="2021" name="Syst. Appl. Microbiol.">
        <title>Roseomonas hellenica sp. nov., isolated from roots of wild-growing Alkanna tinctoria.</title>
        <authorList>
            <person name="Rat A."/>
            <person name="Naranjo H.D."/>
            <person name="Lebbe L."/>
            <person name="Cnockaert M."/>
            <person name="Krigas N."/>
            <person name="Grigoriadou K."/>
            <person name="Maloupa E."/>
            <person name="Willems A."/>
        </authorList>
    </citation>
    <scope>NUCLEOTIDE SEQUENCE [LARGE SCALE GENOMIC DNA]</scope>
    <source>
        <strain evidence="4">LMG 31159</strain>
    </source>
</reference>
<feature type="transmembrane region" description="Helical" evidence="1">
    <location>
        <begin position="21"/>
        <end position="38"/>
    </location>
</feature>
<feature type="domain" description="DUF3592" evidence="2">
    <location>
        <begin position="55"/>
        <end position="117"/>
    </location>
</feature>
<dbReference type="RefSeq" id="WP_211871933.1">
    <property type="nucleotide sequence ID" value="NZ_JAAEDI010000043.1"/>
</dbReference>
<dbReference type="Proteomes" id="UP000698752">
    <property type="component" value="Unassembled WGS sequence"/>
</dbReference>
<keyword evidence="4" id="KW-1185">Reference proteome</keyword>
<evidence type="ECO:0000313" key="3">
    <source>
        <dbReference type="EMBL" id="MBR0653223.1"/>
    </source>
</evidence>
<dbReference type="Pfam" id="PF12158">
    <property type="entry name" value="DUF3592"/>
    <property type="match status" value="2"/>
</dbReference>
<name>A0ABS5EQA1_9PROT</name>
<feature type="transmembrane region" description="Helical" evidence="1">
    <location>
        <begin position="260"/>
        <end position="281"/>
    </location>
</feature>
<dbReference type="InterPro" id="IPR021994">
    <property type="entry name" value="DUF3592"/>
</dbReference>
<evidence type="ECO:0000256" key="1">
    <source>
        <dbReference type="SAM" id="Phobius"/>
    </source>
</evidence>
<keyword evidence="1" id="KW-0472">Membrane</keyword>
<keyword evidence="1" id="KW-0812">Transmembrane</keyword>
<sequence length="296" mass="32689">MSARRSPWPQSGWGRYSLGGFFALMGLIAGGSGLYQIIDEAQFAEREDMAWARIDDVRTVRQNRSTAYVADVRFVTREGQTIETSVRRPNSWMRHEPGDTALIRYDPQDPARTRIEPLSVRLIGAAIALPAGIAFGAVGWFIATGRTRSIVRGLVAAGVGLVLLLCLLLIANEVEDTIELHRDTLLAEGEVIGHRQMSRGRYGALHAPLIRFTTADGQQVVAEPPAWSTLPEPVRGTSIALRYNPDRPEEAALDRPMTRWLRLAAAGALPVVLGGAAWLLLRRFRQRAQPPRARRA</sequence>
<feature type="transmembrane region" description="Helical" evidence="1">
    <location>
        <begin position="122"/>
        <end position="143"/>
    </location>
</feature>
<proteinExistence type="predicted"/>
<evidence type="ECO:0000259" key="2">
    <source>
        <dbReference type="Pfam" id="PF12158"/>
    </source>
</evidence>
<organism evidence="3 4">
    <name type="scientific">Neoroseomonas terrae</name>
    <dbReference type="NCBI Taxonomy" id="424799"/>
    <lineage>
        <taxon>Bacteria</taxon>
        <taxon>Pseudomonadati</taxon>
        <taxon>Pseudomonadota</taxon>
        <taxon>Alphaproteobacteria</taxon>
        <taxon>Acetobacterales</taxon>
        <taxon>Acetobacteraceae</taxon>
        <taxon>Neoroseomonas</taxon>
    </lineage>
</organism>
<feature type="transmembrane region" description="Helical" evidence="1">
    <location>
        <begin position="150"/>
        <end position="171"/>
    </location>
</feature>
<dbReference type="EMBL" id="JAAEDI010000043">
    <property type="protein sequence ID" value="MBR0653223.1"/>
    <property type="molecule type" value="Genomic_DNA"/>
</dbReference>
<accession>A0ABS5EQA1</accession>
<keyword evidence="1" id="KW-1133">Transmembrane helix</keyword>